<organism evidence="11 12">
    <name type="scientific">Pyricularia oryzae</name>
    <name type="common">Rice blast fungus</name>
    <name type="synonym">Magnaporthe oryzae</name>
    <dbReference type="NCBI Taxonomy" id="318829"/>
    <lineage>
        <taxon>Eukaryota</taxon>
        <taxon>Fungi</taxon>
        <taxon>Dikarya</taxon>
        <taxon>Ascomycota</taxon>
        <taxon>Pezizomycotina</taxon>
        <taxon>Sordariomycetes</taxon>
        <taxon>Sordariomycetidae</taxon>
        <taxon>Magnaporthales</taxon>
        <taxon>Pyriculariaceae</taxon>
        <taxon>Pyricularia</taxon>
    </lineage>
</organism>
<evidence type="ECO:0000256" key="9">
    <source>
        <dbReference type="SAM" id="MobiDB-lite"/>
    </source>
</evidence>
<keyword evidence="7 10" id="KW-1133">Transmembrane helix</keyword>
<feature type="transmembrane region" description="Helical" evidence="10">
    <location>
        <begin position="521"/>
        <end position="544"/>
    </location>
</feature>
<evidence type="ECO:0000313" key="12">
    <source>
        <dbReference type="Proteomes" id="UP000294847"/>
    </source>
</evidence>
<proteinExistence type="inferred from homology"/>
<feature type="transmembrane region" description="Helical" evidence="10">
    <location>
        <begin position="721"/>
        <end position="745"/>
    </location>
</feature>
<feature type="transmembrane region" description="Helical" evidence="10">
    <location>
        <begin position="496"/>
        <end position="515"/>
    </location>
</feature>
<feature type="transmembrane region" description="Helical" evidence="10">
    <location>
        <begin position="672"/>
        <end position="697"/>
    </location>
</feature>
<dbReference type="InterPro" id="IPR004813">
    <property type="entry name" value="OPT"/>
</dbReference>
<feature type="transmembrane region" description="Helical" evidence="10">
    <location>
        <begin position="136"/>
        <end position="154"/>
    </location>
</feature>
<dbReference type="EMBL" id="CP034208">
    <property type="protein sequence ID" value="QBZ63038.1"/>
    <property type="molecule type" value="Genomic_DNA"/>
</dbReference>
<evidence type="ECO:0000256" key="2">
    <source>
        <dbReference type="ARBA" id="ARBA00008807"/>
    </source>
</evidence>
<comment type="subcellular location">
    <subcellularLocation>
        <location evidence="1">Membrane</location>
        <topology evidence="1">Multi-pass membrane protein</topology>
    </subcellularLocation>
</comment>
<keyword evidence="3" id="KW-0813">Transport</keyword>
<feature type="transmembrane region" description="Helical" evidence="10">
    <location>
        <begin position="757"/>
        <end position="783"/>
    </location>
</feature>
<sequence length="808" mass="88192">MSSQPEISNTAASTSGGGISEKKPGLGKEVDVTAVEVDSTLSKAHASSGGSSSSSSSRSSTHEKNSSSSSIQDSDNEDVIIISGEDVSNHLLPLRDDGDAALTFRSIFLATCLAAFESTLYQIYQFKPTEIEVSSLFIVLIAHFAGTAWASLLPRGDRLEARWRAGRGSSSSSSTGAPPLWIRIASVVNPGPWGLKEHAICAITAASSSNAAEAILAFTAQDLFYDLELKPVTVVLSIISISLFGYGICGLIRPIAVWHVDAVYWSSLPVVKTVQSLHWQEFKTSKPLRVFWIAFACMFVYEFLPAYMWPWLNSVSIPCLAAMHATGDLGATLTRFFGGSINNEGLGLFSLSFDWQYITSYNTSLPLITQLHTGLGLGICMIGMVVVWYTNAFNAQSQPFMSTRLHSANGSIYPISQVFEAGQLDHAALERFGLPQLSGTFVWGLFMANAAIGGMITHCAVFYAKDIINSFKSANNDDFKDRHHNHMKANYKEAPWWWFAIVLFVSFSLGLIVVTTQNITLPWWAFMISLLLGCIIAPLSTMLFSRFGLAIATNNLSKMLAGLIIPERPIGTMYFAAWSHSVISSCHSLCNDLKIGEYLKIPPRDMFLTQVYGTILGGFINYGVMSSIVKTNRDLLVNSDGNNSWSGATIQSYNTNAATWALAKYLYAPGGAYSIVPLGLVLGVVLVLIHRAIVYFVPKIKGWDLAENINLPQLLTYCGEIPIGATQTCVIFSQILGGLFAQFYLRNYRPRIFKNYFYSTAGAFDGAALSALFLLSFAVFGAAGPAIPFPKWWGNRAGENYDFCPKVE</sequence>
<evidence type="ECO:0000256" key="5">
    <source>
        <dbReference type="ARBA" id="ARBA00022856"/>
    </source>
</evidence>
<evidence type="ECO:0000256" key="7">
    <source>
        <dbReference type="ARBA" id="ARBA00022989"/>
    </source>
</evidence>
<comment type="similarity">
    <text evidence="2">Belongs to the oligopeptide OPT transporter family.</text>
</comment>
<dbReference type="Pfam" id="PF03169">
    <property type="entry name" value="OPT"/>
    <property type="match status" value="1"/>
</dbReference>
<evidence type="ECO:0000256" key="4">
    <source>
        <dbReference type="ARBA" id="ARBA00022692"/>
    </source>
</evidence>
<feature type="transmembrane region" description="Helical" evidence="10">
    <location>
        <begin position="234"/>
        <end position="256"/>
    </location>
</feature>
<feature type="transmembrane region" description="Helical" evidence="10">
    <location>
        <begin position="371"/>
        <end position="390"/>
    </location>
</feature>
<feature type="transmembrane region" description="Helical" evidence="10">
    <location>
        <begin position="290"/>
        <end position="309"/>
    </location>
</feature>
<evidence type="ECO:0000256" key="6">
    <source>
        <dbReference type="ARBA" id="ARBA00022927"/>
    </source>
</evidence>
<keyword evidence="5" id="KW-0571">Peptide transport</keyword>
<dbReference type="NCBIfam" id="TIGR00728">
    <property type="entry name" value="OPT_sfam"/>
    <property type="match status" value="1"/>
</dbReference>
<protein>
    <recommendedName>
        <fullName evidence="13">Peptide transporter MTD1</fullName>
    </recommendedName>
</protein>
<keyword evidence="4 10" id="KW-0812">Transmembrane</keyword>
<keyword evidence="6" id="KW-0653">Protein transport</keyword>
<name>A0A4V1C7D8_PYROR</name>
<dbReference type="Proteomes" id="UP000294847">
    <property type="component" value="Chromosome 5"/>
</dbReference>
<feature type="compositionally biased region" description="Polar residues" evidence="9">
    <location>
        <begin position="1"/>
        <end position="14"/>
    </location>
</feature>
<evidence type="ECO:0008006" key="13">
    <source>
        <dbReference type="Google" id="ProtNLM"/>
    </source>
</evidence>
<gene>
    <name evidence="11" type="ORF">PoMZ_11930</name>
</gene>
<evidence type="ECO:0000256" key="1">
    <source>
        <dbReference type="ARBA" id="ARBA00004141"/>
    </source>
</evidence>
<accession>A0A4V1C7D8</accession>
<feature type="compositionally biased region" description="Low complexity" evidence="9">
    <location>
        <begin position="42"/>
        <end position="59"/>
    </location>
</feature>
<reference evidence="11 12" key="1">
    <citation type="journal article" date="2019" name="Mol. Biol. Evol.">
        <title>Blast fungal genomes show frequent chromosomal changes, gene gains and losses, and effector gene turnover.</title>
        <authorList>
            <person name="Gomez Luciano L.B."/>
            <person name="Jason Tsai I."/>
            <person name="Chuma I."/>
            <person name="Tosa Y."/>
            <person name="Chen Y.H."/>
            <person name="Li J.Y."/>
            <person name="Li M.Y."/>
            <person name="Jade Lu M.Y."/>
            <person name="Nakayashiki H."/>
            <person name="Li W.H."/>
        </authorList>
    </citation>
    <scope>NUCLEOTIDE SEQUENCE [LARGE SCALE GENOMIC DNA]</scope>
    <source>
        <strain evidence="11">MZ5-1-6</strain>
    </source>
</reference>
<evidence type="ECO:0000256" key="3">
    <source>
        <dbReference type="ARBA" id="ARBA00022448"/>
    </source>
</evidence>
<feature type="transmembrane region" description="Helical" evidence="10">
    <location>
        <begin position="441"/>
        <end position="464"/>
    </location>
</feature>
<dbReference type="GO" id="GO:0015031">
    <property type="term" value="P:protein transport"/>
    <property type="evidence" value="ECO:0007669"/>
    <property type="project" value="UniProtKB-KW"/>
</dbReference>
<dbReference type="GO" id="GO:0016020">
    <property type="term" value="C:membrane"/>
    <property type="evidence" value="ECO:0007669"/>
    <property type="project" value="UniProtKB-SubCell"/>
</dbReference>
<dbReference type="AlphaFoldDB" id="A0A4V1C7D8"/>
<feature type="compositionally biased region" description="Basic and acidic residues" evidence="9">
    <location>
        <begin position="20"/>
        <end position="31"/>
    </location>
</feature>
<feature type="region of interest" description="Disordered" evidence="9">
    <location>
        <begin position="1"/>
        <end position="75"/>
    </location>
</feature>
<evidence type="ECO:0000256" key="8">
    <source>
        <dbReference type="ARBA" id="ARBA00023136"/>
    </source>
</evidence>
<keyword evidence="8 10" id="KW-0472">Membrane</keyword>
<dbReference type="GO" id="GO:0035673">
    <property type="term" value="F:oligopeptide transmembrane transporter activity"/>
    <property type="evidence" value="ECO:0007669"/>
    <property type="project" value="InterPro"/>
</dbReference>
<evidence type="ECO:0000256" key="10">
    <source>
        <dbReference type="SAM" id="Phobius"/>
    </source>
</evidence>
<dbReference type="InterPro" id="IPR004648">
    <property type="entry name" value="Oligpept_transpt"/>
</dbReference>
<dbReference type="PANTHER" id="PTHR22601">
    <property type="entry name" value="ISP4 LIKE PROTEIN"/>
    <property type="match status" value="1"/>
</dbReference>
<evidence type="ECO:0000313" key="11">
    <source>
        <dbReference type="EMBL" id="QBZ63038.1"/>
    </source>
</evidence>